<dbReference type="Proteomes" id="UP000251402">
    <property type="component" value="Chromosome"/>
</dbReference>
<reference evidence="3 4" key="1">
    <citation type="submission" date="2019-08" db="EMBL/GenBank/DDBJ databases">
        <title>Comparative genome analysis confer to the adaptation heavy metal polluted environment.</title>
        <authorList>
            <person name="Li Y."/>
        </authorList>
    </citation>
    <scope>NUCLEOTIDE SEQUENCE [LARGE SCALE GENOMIC DNA]</scope>
    <source>
        <strain evidence="3">P1</strain>
        <strain evidence="2 4">P2</strain>
    </source>
</reference>
<dbReference type="Proteomes" id="UP000250557">
    <property type="component" value="Chromosome"/>
</dbReference>
<keyword evidence="1" id="KW-0732">Signal</keyword>
<dbReference type="InterPro" id="IPR058512">
    <property type="entry name" value="DUF8199"/>
</dbReference>
<proteinExistence type="predicted"/>
<dbReference type="KEGG" id="mrub:DEO27_027840"/>
<evidence type="ECO:0000313" key="3">
    <source>
        <dbReference type="EMBL" id="QEM13663.1"/>
    </source>
</evidence>
<dbReference type="AlphaFoldDB" id="A0A364WX27"/>
<dbReference type="EMBL" id="CP043451">
    <property type="protein sequence ID" value="QEM06146.1"/>
    <property type="molecule type" value="Genomic_DNA"/>
</dbReference>
<name>A0A364WX27_9SPHI</name>
<dbReference type="PROSITE" id="PS51257">
    <property type="entry name" value="PROKAR_LIPOPROTEIN"/>
    <property type="match status" value="1"/>
</dbReference>
<gene>
    <name evidence="3" type="ORF">DEO27_027840</name>
    <name evidence="2" type="ORF">DIU31_022485</name>
</gene>
<dbReference type="OrthoDB" id="798836at2"/>
<dbReference type="RefSeq" id="WP_112571159.1">
    <property type="nucleotide sequence ID" value="NZ_CP043450.1"/>
</dbReference>
<evidence type="ECO:0008006" key="6">
    <source>
        <dbReference type="Google" id="ProtNLM"/>
    </source>
</evidence>
<evidence type="ECO:0000313" key="2">
    <source>
        <dbReference type="EMBL" id="QEM06146.1"/>
    </source>
</evidence>
<accession>A0A364WX27</accession>
<evidence type="ECO:0000313" key="4">
    <source>
        <dbReference type="Proteomes" id="UP000250557"/>
    </source>
</evidence>
<feature type="chain" id="PRO_5045018561" description="Secreted protein" evidence="1">
    <location>
        <begin position="23"/>
        <end position="143"/>
    </location>
</feature>
<protein>
    <recommendedName>
        <fullName evidence="6">Secreted protein</fullName>
    </recommendedName>
</protein>
<dbReference type="EMBL" id="CP043450">
    <property type="protein sequence ID" value="QEM13663.1"/>
    <property type="molecule type" value="Genomic_DNA"/>
</dbReference>
<sequence length="143" mass="15826">MKKFSALILAALYLMLTSGVSACFFHCCTDAGPGYINHGSALSKTDSCDDDHCCDEPSGDSPSQIKSQHCTCCNQQNLSMVKENVNGSTELQLEVFKVQLHQIIYFQDCVVRATTEQFKWPIAKAPPDASKPFIYILNRSILI</sequence>
<organism evidence="3 5">
    <name type="scientific">Mucilaginibacter rubeus</name>
    <dbReference type="NCBI Taxonomy" id="2027860"/>
    <lineage>
        <taxon>Bacteria</taxon>
        <taxon>Pseudomonadati</taxon>
        <taxon>Bacteroidota</taxon>
        <taxon>Sphingobacteriia</taxon>
        <taxon>Sphingobacteriales</taxon>
        <taxon>Sphingobacteriaceae</taxon>
        <taxon>Mucilaginibacter</taxon>
    </lineage>
</organism>
<evidence type="ECO:0000256" key="1">
    <source>
        <dbReference type="SAM" id="SignalP"/>
    </source>
</evidence>
<dbReference type="Pfam" id="PF26622">
    <property type="entry name" value="DUF8199"/>
    <property type="match status" value="1"/>
</dbReference>
<evidence type="ECO:0000313" key="5">
    <source>
        <dbReference type="Proteomes" id="UP000251402"/>
    </source>
</evidence>
<feature type="signal peptide" evidence="1">
    <location>
        <begin position="1"/>
        <end position="22"/>
    </location>
</feature>
<keyword evidence="5" id="KW-1185">Reference proteome</keyword>